<dbReference type="PANTHER" id="PTHR46211">
    <property type="entry name" value="GLYCEROPHOSPHORYL DIESTER PHOSPHODIESTERASE"/>
    <property type="match status" value="1"/>
</dbReference>
<dbReference type="PANTHER" id="PTHR46211:SF8">
    <property type="entry name" value="PHOSPHODIESTERASE"/>
    <property type="match status" value="1"/>
</dbReference>
<gene>
    <name evidence="2" type="ORF">BTBSAS_50052</name>
</gene>
<protein>
    <submittedName>
        <fullName evidence="2">Putative glycerophosphoryl diester phosphodiesterase, GlpQ</fullName>
        <ecNumber evidence="2">3.1.4.46</ecNumber>
    </submittedName>
</protein>
<dbReference type="Gene3D" id="3.20.20.190">
    <property type="entry name" value="Phosphatidylinositol (PI) phosphodiesterase"/>
    <property type="match status" value="1"/>
</dbReference>
<dbReference type="Proteomes" id="UP000270190">
    <property type="component" value="Unassembled WGS sequence"/>
</dbReference>
<evidence type="ECO:0000313" key="3">
    <source>
        <dbReference type="Proteomes" id="UP000270190"/>
    </source>
</evidence>
<dbReference type="RefSeq" id="WP_120488002.1">
    <property type="nucleotide sequence ID" value="NZ_CBCPKC010000004.1"/>
</dbReference>
<keyword evidence="1" id="KW-0732">Signal</keyword>
<dbReference type="AlphaFoldDB" id="A0A2X0QLS0"/>
<dbReference type="PROSITE" id="PS51257">
    <property type="entry name" value="PROKAR_LIPOPROTEIN"/>
    <property type="match status" value="1"/>
</dbReference>
<dbReference type="EC" id="3.1.4.46" evidence="2"/>
<sequence>MKKKLIISLLTVAILVLAACGKQEANTTIKKDKENNNTITIVGSGSKALPDYSEASIKKAIGDGTKYIKLKLVVNKSGTLYVAKGYDTQAEVGKKGNIGLLTDKKMAKYTYKNGESINSLESILKKYGKKATFVIETSMINHLLVMEDKVTKLVKDEKLEKNIVFSSFDLESLLSLKNKMPDVSNIYLVKNANRGFINDYADVSKLDFLALNQRYIDTDLVSAIHDKEKGIFSFSEPESKSTVSGKLKDELDGNYLFIK</sequence>
<evidence type="ECO:0000256" key="1">
    <source>
        <dbReference type="SAM" id="SignalP"/>
    </source>
</evidence>
<accession>A0A2X0QLS0</accession>
<dbReference type="GO" id="GO:0008889">
    <property type="term" value="F:glycerophosphodiester phosphodiesterase activity"/>
    <property type="evidence" value="ECO:0007669"/>
    <property type="project" value="UniProtKB-EC"/>
</dbReference>
<feature type="signal peptide" evidence="1">
    <location>
        <begin position="1"/>
        <end position="18"/>
    </location>
</feature>
<dbReference type="GO" id="GO:0006629">
    <property type="term" value="P:lipid metabolic process"/>
    <property type="evidence" value="ECO:0007669"/>
    <property type="project" value="InterPro"/>
</dbReference>
<name>A0A2X0QLS0_BROTH</name>
<dbReference type="EMBL" id="OUNC01000045">
    <property type="protein sequence ID" value="SPP29404.1"/>
    <property type="molecule type" value="Genomic_DNA"/>
</dbReference>
<organism evidence="2 3">
    <name type="scientific">Brochothrix thermosphacta</name>
    <name type="common">Microbacterium thermosphactum</name>
    <dbReference type="NCBI Taxonomy" id="2756"/>
    <lineage>
        <taxon>Bacteria</taxon>
        <taxon>Bacillati</taxon>
        <taxon>Bacillota</taxon>
        <taxon>Bacilli</taxon>
        <taxon>Bacillales</taxon>
        <taxon>Listeriaceae</taxon>
        <taxon>Brochothrix</taxon>
    </lineage>
</organism>
<reference evidence="3" key="1">
    <citation type="submission" date="2018-04" db="EMBL/GenBank/DDBJ databases">
        <authorList>
            <person name="Illikoud N."/>
        </authorList>
    </citation>
    <scope>NUCLEOTIDE SEQUENCE [LARGE SCALE GENOMIC DNA]</scope>
</reference>
<keyword evidence="2" id="KW-0378">Hydrolase</keyword>
<dbReference type="InterPro" id="IPR017946">
    <property type="entry name" value="PLC-like_Pdiesterase_TIM-brl"/>
</dbReference>
<evidence type="ECO:0000313" key="2">
    <source>
        <dbReference type="EMBL" id="SPP29404.1"/>
    </source>
</evidence>
<proteinExistence type="predicted"/>
<dbReference type="SUPFAM" id="SSF51695">
    <property type="entry name" value="PLC-like phosphodiesterases"/>
    <property type="match status" value="1"/>
</dbReference>
<feature type="chain" id="PRO_5039101378" evidence="1">
    <location>
        <begin position="19"/>
        <end position="259"/>
    </location>
</feature>